<sequence length="501" mass="54779">MPEDSPFPLVTRRRALGLLSAATALPGIALAQSGVLKDGEDIATALADDELVAAVAEPWTGDLNGIVERGFLRLGTGMDPVLFRYEHADRGRTIEQRGLIVEAAAELEAALRKKLGKPARDLTMLIAPVARDRLIPGLLEGRVDAVAAMLTITPERAAVVAFTDPTIEEVDEIVVTGPKAPEITSVDDLVGTGVFLRKSSSYHEHVIALNAEREAKGLAPIPVTAVDENLEDPDILELVSAGTFPLAIFDSHMAPLYAKVFGDLTVRDDIAVARGGKIAMAVRPDAPELLAALNEIVPRFRKGTLLGNTLRKRHLEDSERLKNAMEPEAQERFRETIGIIAKYADQYDFDRILIAAQGFQESRLDQSKRSRAGAVGIMQVMPQTARDPNVGVRDIHLAEPNVEAGVKYLRFVRDRYFSDPAMTPLDQALFSFAAYNAGPGNISKARRKAEKMGLDPNRWFGHVEIATARSVSREPVIYVRNILKYYASYKVFAAGQLRQDG</sequence>
<evidence type="ECO:0000256" key="5">
    <source>
        <dbReference type="SAM" id="SignalP"/>
    </source>
</evidence>
<dbReference type="SUPFAM" id="SSF53955">
    <property type="entry name" value="Lysozyme-like"/>
    <property type="match status" value="1"/>
</dbReference>
<accession>A0A8J7SA13</accession>
<evidence type="ECO:0000313" key="8">
    <source>
        <dbReference type="Proteomes" id="UP000655420"/>
    </source>
</evidence>
<dbReference type="SMART" id="SM00062">
    <property type="entry name" value="PBPb"/>
    <property type="match status" value="1"/>
</dbReference>
<feature type="signal peptide" evidence="5">
    <location>
        <begin position="1"/>
        <end position="31"/>
    </location>
</feature>
<keyword evidence="8" id="KW-1185">Reference proteome</keyword>
<gene>
    <name evidence="7" type="ORF">H0I76_02470</name>
</gene>
<comment type="similarity">
    <text evidence="3">Belongs to the virb1 family.</text>
</comment>
<evidence type="ECO:0000256" key="4">
    <source>
        <dbReference type="ARBA" id="ARBA00023237"/>
    </source>
</evidence>
<evidence type="ECO:0000313" key="7">
    <source>
        <dbReference type="EMBL" id="MBK0398042.1"/>
    </source>
</evidence>
<dbReference type="InterPro" id="IPR001638">
    <property type="entry name" value="Solute-binding_3/MltF_N"/>
</dbReference>
<dbReference type="EMBL" id="JAEHHL010000001">
    <property type="protein sequence ID" value="MBK0398042.1"/>
    <property type="molecule type" value="Genomic_DNA"/>
</dbReference>
<keyword evidence="4" id="KW-0998">Cell outer membrane</keyword>
<comment type="caution">
    <text evidence="7">The sequence shown here is derived from an EMBL/GenBank/DDBJ whole genome shotgun (WGS) entry which is preliminary data.</text>
</comment>
<dbReference type="PROSITE" id="PS51318">
    <property type="entry name" value="TAT"/>
    <property type="match status" value="1"/>
</dbReference>
<comment type="similarity">
    <text evidence="2">Belongs to the transglycosylase Slt family.</text>
</comment>
<dbReference type="PANTHER" id="PTHR37423:SF2">
    <property type="entry name" value="MEMBRANE-BOUND LYTIC MUREIN TRANSGLYCOSYLASE C"/>
    <property type="match status" value="1"/>
</dbReference>
<dbReference type="GO" id="GO:0009279">
    <property type="term" value="C:cell outer membrane"/>
    <property type="evidence" value="ECO:0007669"/>
    <property type="project" value="UniProtKB-SubCell"/>
</dbReference>
<dbReference type="CDD" id="cd13403">
    <property type="entry name" value="MLTF-like"/>
    <property type="match status" value="1"/>
</dbReference>
<dbReference type="SUPFAM" id="SSF53850">
    <property type="entry name" value="Periplasmic binding protein-like II"/>
    <property type="match status" value="1"/>
</dbReference>
<evidence type="ECO:0000256" key="2">
    <source>
        <dbReference type="ARBA" id="ARBA00007734"/>
    </source>
</evidence>
<comment type="subcellular location">
    <subcellularLocation>
        <location evidence="1">Cell outer membrane</location>
        <topology evidence="1">Peripheral membrane protein</topology>
    </subcellularLocation>
</comment>
<keyword evidence="5" id="KW-0732">Signal</keyword>
<dbReference type="Gene3D" id="1.10.530.10">
    <property type="match status" value="1"/>
</dbReference>
<name>A0A8J7SA13_9RHOB</name>
<evidence type="ECO:0000259" key="6">
    <source>
        <dbReference type="SMART" id="SM00062"/>
    </source>
</evidence>
<proteinExistence type="inferred from homology"/>
<dbReference type="InterPro" id="IPR023346">
    <property type="entry name" value="Lysozyme-like_dom_sf"/>
</dbReference>
<dbReference type="AlphaFoldDB" id="A0A8J7SA13"/>
<feature type="domain" description="Solute-binding protein family 3/N-terminal" evidence="6">
    <location>
        <begin position="98"/>
        <end position="317"/>
    </location>
</feature>
<dbReference type="InterPro" id="IPR006311">
    <property type="entry name" value="TAT_signal"/>
</dbReference>
<feature type="chain" id="PRO_5035322821" evidence="5">
    <location>
        <begin position="32"/>
        <end position="501"/>
    </location>
</feature>
<dbReference type="InterPro" id="IPR008258">
    <property type="entry name" value="Transglycosylase_SLT_dom_1"/>
</dbReference>
<protein>
    <submittedName>
        <fullName evidence="7">Transporter substrate-binding domain-containing protein</fullName>
    </submittedName>
</protein>
<dbReference type="Proteomes" id="UP000655420">
    <property type="component" value="Unassembled WGS sequence"/>
</dbReference>
<evidence type="ECO:0000256" key="1">
    <source>
        <dbReference type="ARBA" id="ARBA00004339"/>
    </source>
</evidence>
<organism evidence="7 8">
    <name type="scientific">Thermohalobaculum xanthum</name>
    <dbReference type="NCBI Taxonomy" id="2753746"/>
    <lineage>
        <taxon>Bacteria</taxon>
        <taxon>Pseudomonadati</taxon>
        <taxon>Pseudomonadota</taxon>
        <taxon>Alphaproteobacteria</taxon>
        <taxon>Rhodobacterales</taxon>
        <taxon>Paracoccaceae</taxon>
        <taxon>Thermohalobaculum</taxon>
    </lineage>
</organism>
<keyword evidence="4" id="KW-0472">Membrane</keyword>
<dbReference type="RefSeq" id="WP_200606557.1">
    <property type="nucleotide sequence ID" value="NZ_JAEHHL010000001.1"/>
</dbReference>
<dbReference type="PANTHER" id="PTHR37423">
    <property type="entry name" value="SOLUBLE LYTIC MUREIN TRANSGLYCOSYLASE-RELATED"/>
    <property type="match status" value="1"/>
</dbReference>
<dbReference type="Pfam" id="PF01464">
    <property type="entry name" value="SLT"/>
    <property type="match status" value="1"/>
</dbReference>
<evidence type="ECO:0000256" key="3">
    <source>
        <dbReference type="ARBA" id="ARBA00009387"/>
    </source>
</evidence>
<reference evidence="7" key="1">
    <citation type="submission" date="2020-12" db="EMBL/GenBank/DDBJ databases">
        <title>Bacterial taxonomy.</title>
        <authorList>
            <person name="Pan X."/>
        </authorList>
    </citation>
    <scope>NUCLEOTIDE SEQUENCE</scope>
    <source>
        <strain evidence="7">M0105</strain>
    </source>
</reference>
<dbReference type="Pfam" id="PF00497">
    <property type="entry name" value="SBP_bac_3"/>
    <property type="match status" value="1"/>
</dbReference>
<dbReference type="Gene3D" id="3.40.190.10">
    <property type="entry name" value="Periplasmic binding protein-like II"/>
    <property type="match status" value="2"/>
</dbReference>